<keyword evidence="10" id="KW-1185">Reference proteome</keyword>
<dbReference type="Proteomes" id="UP000198287">
    <property type="component" value="Unassembled WGS sequence"/>
</dbReference>
<reference evidence="9 10" key="1">
    <citation type="submission" date="2015-12" db="EMBL/GenBank/DDBJ databases">
        <title>The genome of Folsomia candida.</title>
        <authorList>
            <person name="Faddeeva A."/>
            <person name="Derks M.F."/>
            <person name="Anvar Y."/>
            <person name="Smit S."/>
            <person name="Van Straalen N."/>
            <person name="Roelofs D."/>
        </authorList>
    </citation>
    <scope>NUCLEOTIDE SEQUENCE [LARGE SCALE GENOMIC DNA]</scope>
    <source>
        <strain evidence="9 10">VU population</strain>
        <tissue evidence="9">Whole body</tissue>
    </source>
</reference>
<dbReference type="InterPro" id="IPR002557">
    <property type="entry name" value="Chitin-bd_dom"/>
</dbReference>
<keyword evidence="3" id="KW-0677">Repeat</keyword>
<evidence type="ECO:0000256" key="7">
    <source>
        <dbReference type="SAM" id="SignalP"/>
    </source>
</evidence>
<proteinExistence type="predicted"/>
<accession>A0A226DR98</accession>
<evidence type="ECO:0000313" key="10">
    <source>
        <dbReference type="Proteomes" id="UP000198287"/>
    </source>
</evidence>
<feature type="compositionally biased region" description="Low complexity" evidence="6">
    <location>
        <begin position="135"/>
        <end position="146"/>
    </location>
</feature>
<dbReference type="Pfam" id="PF01607">
    <property type="entry name" value="CBM_14"/>
    <property type="match status" value="3"/>
</dbReference>
<dbReference type="PROSITE" id="PS50940">
    <property type="entry name" value="CHIT_BIND_II"/>
    <property type="match status" value="3"/>
</dbReference>
<evidence type="ECO:0000256" key="5">
    <source>
        <dbReference type="ARBA" id="ARBA00023180"/>
    </source>
</evidence>
<feature type="signal peptide" evidence="7">
    <location>
        <begin position="1"/>
        <end position="20"/>
    </location>
</feature>
<feature type="domain" description="Chitin-binding type-2" evidence="8">
    <location>
        <begin position="240"/>
        <end position="296"/>
    </location>
</feature>
<dbReference type="EMBL" id="LNIX01000012">
    <property type="protein sequence ID" value="OXA47729.1"/>
    <property type="molecule type" value="Genomic_DNA"/>
</dbReference>
<organism evidence="9 10">
    <name type="scientific">Folsomia candida</name>
    <name type="common">Springtail</name>
    <dbReference type="NCBI Taxonomy" id="158441"/>
    <lineage>
        <taxon>Eukaryota</taxon>
        <taxon>Metazoa</taxon>
        <taxon>Ecdysozoa</taxon>
        <taxon>Arthropoda</taxon>
        <taxon>Hexapoda</taxon>
        <taxon>Collembola</taxon>
        <taxon>Entomobryomorpha</taxon>
        <taxon>Isotomoidea</taxon>
        <taxon>Isotomidae</taxon>
        <taxon>Proisotominae</taxon>
        <taxon>Folsomia</taxon>
    </lineage>
</organism>
<dbReference type="InterPro" id="IPR051940">
    <property type="entry name" value="Chitin_bind-dev_reg"/>
</dbReference>
<dbReference type="Gene3D" id="2.170.140.10">
    <property type="entry name" value="Chitin binding domain"/>
    <property type="match status" value="3"/>
</dbReference>
<evidence type="ECO:0000313" key="9">
    <source>
        <dbReference type="EMBL" id="OXA47729.1"/>
    </source>
</evidence>
<name>A0A226DR98_FOLCA</name>
<dbReference type="OrthoDB" id="6020543at2759"/>
<keyword evidence="4" id="KW-1015">Disulfide bond</keyword>
<dbReference type="GO" id="GO:0008061">
    <property type="term" value="F:chitin binding"/>
    <property type="evidence" value="ECO:0007669"/>
    <property type="project" value="UniProtKB-KW"/>
</dbReference>
<sequence>MQIFAKLCVYLTIAVIGAKSQEGICPPGQDTWSHHNCTLFYICNNGNPIVSTCPSELYWNPILETCDRQSEVPECVGGTRPPTGTTQPVTESLPTTTEQPTTTAEPITTAPTTAAPTSTTYSGPPSTVEEETPETEAPFTTTTPHTTTEEAPETEDTAGPSTTTQLPPGVCPGSGIAKIAHPEFCELYYLCVNGVRQEPPATCPDGMLFDPSLSECNQAADVDCGSASPRTTTTTTEAPTLQCPDQGAAVIPYQGNCTLYIMCIDGSQTVYRCPPGYLFDTGKLVCEHESTAECTVGFGWAGFIEHIGGLSVAGEKDTGAVGTSSFAEVFRKLWNFWK</sequence>
<feature type="chain" id="PRO_5012149570" evidence="7">
    <location>
        <begin position="21"/>
        <end position="338"/>
    </location>
</feature>
<dbReference type="AlphaFoldDB" id="A0A226DR98"/>
<dbReference type="SUPFAM" id="SSF57625">
    <property type="entry name" value="Invertebrate chitin-binding proteins"/>
    <property type="match status" value="3"/>
</dbReference>
<keyword evidence="2 7" id="KW-0732">Signal</keyword>
<keyword evidence="5" id="KW-0325">Glycoprotein</keyword>
<gene>
    <name evidence="9" type="ORF">Fcan01_17300</name>
</gene>
<feature type="domain" description="Chitin-binding type-2" evidence="8">
    <location>
        <begin position="168"/>
        <end position="226"/>
    </location>
</feature>
<feature type="compositionally biased region" description="Low complexity" evidence="6">
    <location>
        <begin position="77"/>
        <end position="127"/>
    </location>
</feature>
<dbReference type="SMART" id="SM00494">
    <property type="entry name" value="ChtBD2"/>
    <property type="match status" value="3"/>
</dbReference>
<dbReference type="GO" id="GO:0005576">
    <property type="term" value="C:extracellular region"/>
    <property type="evidence" value="ECO:0007669"/>
    <property type="project" value="InterPro"/>
</dbReference>
<dbReference type="PANTHER" id="PTHR23301">
    <property type="entry name" value="CHITIN BINDING PERITROPHIN-A"/>
    <property type="match status" value="1"/>
</dbReference>
<comment type="caution">
    <text evidence="9">The sequence shown here is derived from an EMBL/GenBank/DDBJ whole genome shotgun (WGS) entry which is preliminary data.</text>
</comment>
<evidence type="ECO:0000256" key="4">
    <source>
        <dbReference type="ARBA" id="ARBA00023157"/>
    </source>
</evidence>
<protein>
    <submittedName>
        <fullName evidence="9">Putative chitinase 3</fullName>
    </submittedName>
</protein>
<evidence type="ECO:0000256" key="1">
    <source>
        <dbReference type="ARBA" id="ARBA00022669"/>
    </source>
</evidence>
<dbReference type="OMA" id="CPANAGH"/>
<dbReference type="InterPro" id="IPR036508">
    <property type="entry name" value="Chitin-bd_dom_sf"/>
</dbReference>
<evidence type="ECO:0000256" key="2">
    <source>
        <dbReference type="ARBA" id="ARBA00022729"/>
    </source>
</evidence>
<feature type="domain" description="Chitin-binding type-2" evidence="8">
    <location>
        <begin position="22"/>
        <end position="77"/>
    </location>
</feature>
<keyword evidence="1" id="KW-0147">Chitin-binding</keyword>
<dbReference type="STRING" id="158441.A0A226DR98"/>
<evidence type="ECO:0000259" key="8">
    <source>
        <dbReference type="PROSITE" id="PS50940"/>
    </source>
</evidence>
<dbReference type="PANTHER" id="PTHR23301:SF0">
    <property type="entry name" value="CHITIN-BINDING TYPE-2 DOMAIN-CONTAINING PROTEIN-RELATED"/>
    <property type="match status" value="1"/>
</dbReference>
<evidence type="ECO:0000256" key="3">
    <source>
        <dbReference type="ARBA" id="ARBA00022737"/>
    </source>
</evidence>
<evidence type="ECO:0000256" key="6">
    <source>
        <dbReference type="SAM" id="MobiDB-lite"/>
    </source>
</evidence>
<feature type="region of interest" description="Disordered" evidence="6">
    <location>
        <begin position="74"/>
        <end position="168"/>
    </location>
</feature>